<comment type="subcellular location">
    <subcellularLocation>
        <location evidence="1">Cell membrane</location>
        <topology evidence="1">Multi-pass membrane protein</topology>
    </subcellularLocation>
</comment>
<reference evidence="8" key="1">
    <citation type="journal article" date="2014" name="Int. J. Syst. Evol. Microbiol.">
        <title>Complete genome sequence of Corynebacterium casei LMG S-19264T (=DSM 44701T), isolated from a smear-ripened cheese.</title>
        <authorList>
            <consortium name="US DOE Joint Genome Institute (JGI-PGF)"/>
            <person name="Walter F."/>
            <person name="Albersmeier A."/>
            <person name="Kalinowski J."/>
            <person name="Ruckert C."/>
        </authorList>
    </citation>
    <scope>NUCLEOTIDE SEQUENCE</scope>
    <source>
        <strain evidence="8">KCTC 32437</strain>
    </source>
</reference>
<dbReference type="SUPFAM" id="SSF103473">
    <property type="entry name" value="MFS general substrate transporter"/>
    <property type="match status" value="1"/>
</dbReference>
<dbReference type="Gene3D" id="1.20.1250.20">
    <property type="entry name" value="MFS general substrate transporter like domains"/>
    <property type="match status" value="1"/>
</dbReference>
<organism evidence="8 9">
    <name type="scientific">Devosia pacifica</name>
    <dbReference type="NCBI Taxonomy" id="1335967"/>
    <lineage>
        <taxon>Bacteria</taxon>
        <taxon>Pseudomonadati</taxon>
        <taxon>Pseudomonadota</taxon>
        <taxon>Alphaproteobacteria</taxon>
        <taxon>Hyphomicrobiales</taxon>
        <taxon>Devosiaceae</taxon>
        <taxon>Devosia</taxon>
    </lineage>
</organism>
<dbReference type="Proteomes" id="UP000646579">
    <property type="component" value="Unassembled WGS sequence"/>
</dbReference>
<evidence type="ECO:0000256" key="4">
    <source>
        <dbReference type="ARBA" id="ARBA00022989"/>
    </source>
</evidence>
<dbReference type="InterPro" id="IPR020846">
    <property type="entry name" value="MFS_dom"/>
</dbReference>
<keyword evidence="4 6" id="KW-1133">Transmembrane helix</keyword>
<feature type="transmembrane region" description="Helical" evidence="6">
    <location>
        <begin position="257"/>
        <end position="276"/>
    </location>
</feature>
<keyword evidence="2" id="KW-1003">Cell membrane</keyword>
<dbReference type="GO" id="GO:0022857">
    <property type="term" value="F:transmembrane transporter activity"/>
    <property type="evidence" value="ECO:0007669"/>
    <property type="project" value="InterPro"/>
</dbReference>
<keyword evidence="9" id="KW-1185">Reference proteome</keyword>
<reference evidence="8" key="2">
    <citation type="submission" date="2020-09" db="EMBL/GenBank/DDBJ databases">
        <authorList>
            <person name="Sun Q."/>
            <person name="Kim S."/>
        </authorList>
    </citation>
    <scope>NUCLEOTIDE SEQUENCE</scope>
    <source>
        <strain evidence="8">KCTC 32437</strain>
    </source>
</reference>
<evidence type="ECO:0000256" key="5">
    <source>
        <dbReference type="ARBA" id="ARBA00023136"/>
    </source>
</evidence>
<proteinExistence type="predicted"/>
<dbReference type="EMBL" id="BMZE01000001">
    <property type="protein sequence ID" value="GHA11170.1"/>
    <property type="molecule type" value="Genomic_DNA"/>
</dbReference>
<dbReference type="Pfam" id="PF07690">
    <property type="entry name" value="MFS_1"/>
    <property type="match status" value="1"/>
</dbReference>
<feature type="transmembrane region" description="Helical" evidence="6">
    <location>
        <begin position="288"/>
        <end position="308"/>
    </location>
</feature>
<dbReference type="PROSITE" id="PS50850">
    <property type="entry name" value="MFS"/>
    <property type="match status" value="1"/>
</dbReference>
<feature type="transmembrane region" description="Helical" evidence="6">
    <location>
        <begin position="21"/>
        <end position="47"/>
    </location>
</feature>
<evidence type="ECO:0000259" key="7">
    <source>
        <dbReference type="PROSITE" id="PS50850"/>
    </source>
</evidence>
<feature type="transmembrane region" description="Helical" evidence="6">
    <location>
        <begin position="223"/>
        <end position="251"/>
    </location>
</feature>
<accession>A0A918VNZ7</accession>
<gene>
    <name evidence="8" type="primary">yfiS</name>
    <name evidence="8" type="ORF">GCM10007989_01850</name>
</gene>
<feature type="transmembrane region" description="Helical" evidence="6">
    <location>
        <begin position="97"/>
        <end position="114"/>
    </location>
</feature>
<evidence type="ECO:0000256" key="6">
    <source>
        <dbReference type="SAM" id="Phobius"/>
    </source>
</evidence>
<dbReference type="PANTHER" id="PTHR23513:SF6">
    <property type="entry name" value="MAJOR FACILITATOR SUPERFAMILY ASSOCIATED DOMAIN-CONTAINING PROTEIN"/>
    <property type="match status" value="1"/>
</dbReference>
<evidence type="ECO:0000256" key="3">
    <source>
        <dbReference type="ARBA" id="ARBA00022692"/>
    </source>
</evidence>
<dbReference type="AlphaFoldDB" id="A0A918VNZ7"/>
<dbReference type="InterPro" id="IPR011701">
    <property type="entry name" value="MFS"/>
</dbReference>
<feature type="transmembrane region" description="Helical" evidence="6">
    <location>
        <begin position="53"/>
        <end position="76"/>
    </location>
</feature>
<dbReference type="GO" id="GO:0005886">
    <property type="term" value="C:plasma membrane"/>
    <property type="evidence" value="ECO:0007669"/>
    <property type="project" value="UniProtKB-SubCell"/>
</dbReference>
<keyword evidence="3 6" id="KW-0812">Transmembrane</keyword>
<name>A0A918VNZ7_9HYPH</name>
<feature type="transmembrane region" description="Helical" evidence="6">
    <location>
        <begin position="380"/>
        <end position="399"/>
    </location>
</feature>
<evidence type="ECO:0000256" key="1">
    <source>
        <dbReference type="ARBA" id="ARBA00004651"/>
    </source>
</evidence>
<sequence length="404" mass="42121">MTTKSQDGYRALLGLKQPRRLALACIPADFSDWLDYAAVVALLVYTWGQGPVVLAIFALALTLPYVLVGPILAVFVDRAPLVRVLFITNLGRALATLAFAFTGSPFVLLALVFARGCIDSAFTPARQGALQATTPDHLVGAAQGMHQAINQTSKIAGPAIGGLLLAFWPAQGVFLFNAALSFVAVAIILTLKVPERPEPATPPGTFLKEAMAGLSEFKRSRRLLIALIFSACAYFAFFLYDALIALLAAGFGFNETAYGFSISASGLGGLLGALIAGRLAQSRPMLSMSLAAVIAGSITIAIALAALFGANIPLILFLVVLGFMGGATAFMLVPYRTIVQTETPPDRIARVFASGEAVITCAMLSAPLIGSAIATRFGTGAAFLVGGALVVLLGLVTLASTRRP</sequence>
<keyword evidence="5 6" id="KW-0472">Membrane</keyword>
<feature type="transmembrane region" description="Helical" evidence="6">
    <location>
        <begin position="314"/>
        <end position="339"/>
    </location>
</feature>
<dbReference type="InterPro" id="IPR036259">
    <property type="entry name" value="MFS_trans_sf"/>
</dbReference>
<protein>
    <submittedName>
        <fullName evidence="8">MFS-type transporter YfiS</fullName>
    </submittedName>
</protein>
<feature type="domain" description="Major facilitator superfamily (MFS) profile" evidence="7">
    <location>
        <begin position="1"/>
        <end position="404"/>
    </location>
</feature>
<feature type="transmembrane region" description="Helical" evidence="6">
    <location>
        <begin position="173"/>
        <end position="191"/>
    </location>
</feature>
<evidence type="ECO:0000256" key="2">
    <source>
        <dbReference type="ARBA" id="ARBA00022475"/>
    </source>
</evidence>
<evidence type="ECO:0000313" key="8">
    <source>
        <dbReference type="EMBL" id="GHA11170.1"/>
    </source>
</evidence>
<dbReference type="PANTHER" id="PTHR23513">
    <property type="entry name" value="INTEGRAL MEMBRANE EFFLUX PROTEIN-RELATED"/>
    <property type="match status" value="1"/>
</dbReference>
<evidence type="ECO:0000313" key="9">
    <source>
        <dbReference type="Proteomes" id="UP000646579"/>
    </source>
</evidence>
<feature type="transmembrane region" description="Helical" evidence="6">
    <location>
        <begin position="351"/>
        <end position="374"/>
    </location>
</feature>
<dbReference type="CDD" id="cd06173">
    <property type="entry name" value="MFS_MefA_like"/>
    <property type="match status" value="1"/>
</dbReference>
<comment type="caution">
    <text evidence="8">The sequence shown here is derived from an EMBL/GenBank/DDBJ whole genome shotgun (WGS) entry which is preliminary data.</text>
</comment>
<dbReference type="RefSeq" id="WP_189422542.1">
    <property type="nucleotide sequence ID" value="NZ_BMZE01000001.1"/>
</dbReference>